<dbReference type="PRINTS" id="PR00081">
    <property type="entry name" value="GDHRDH"/>
</dbReference>
<keyword evidence="3 5" id="KW-0560">Oxidoreductase</keyword>
<dbReference type="PANTHER" id="PTHR44169:SF15">
    <property type="entry name" value="CHAIN DEHYDROGENASE_REDUCTASE (AYR1), PUTATIVE (AFU_ORTHOLOGUE AFUA_4G04530)-RELATED"/>
    <property type="match status" value="1"/>
</dbReference>
<comment type="similarity">
    <text evidence="1 4">Belongs to the short-chain dehydrogenases/reductases (SDR) family.</text>
</comment>
<dbReference type="CDD" id="cd05374">
    <property type="entry name" value="17beta-HSD-like_SDR_c"/>
    <property type="match status" value="1"/>
</dbReference>
<dbReference type="GO" id="GO:0006654">
    <property type="term" value="P:phosphatidic acid biosynthetic process"/>
    <property type="evidence" value="ECO:0007669"/>
    <property type="project" value="TreeGrafter"/>
</dbReference>
<dbReference type="PANTHER" id="PTHR44169">
    <property type="entry name" value="NADPH-DEPENDENT 1-ACYLDIHYDROXYACETONE PHOSPHATE REDUCTASE"/>
    <property type="match status" value="1"/>
</dbReference>
<dbReference type="GO" id="GO:0019433">
    <property type="term" value="P:triglyceride catabolic process"/>
    <property type="evidence" value="ECO:0007669"/>
    <property type="project" value="TreeGrafter"/>
</dbReference>
<dbReference type="EC" id="1.1.1.101" evidence="5"/>
<dbReference type="Gene3D" id="3.40.50.720">
    <property type="entry name" value="NAD(P)-binding Rossmann-like Domain"/>
    <property type="match status" value="1"/>
</dbReference>
<dbReference type="InterPro" id="IPR002347">
    <property type="entry name" value="SDR_fam"/>
</dbReference>
<evidence type="ECO:0000256" key="3">
    <source>
        <dbReference type="ARBA" id="ARBA00023002"/>
    </source>
</evidence>
<dbReference type="GO" id="GO:0005811">
    <property type="term" value="C:lipid droplet"/>
    <property type="evidence" value="ECO:0007669"/>
    <property type="project" value="TreeGrafter"/>
</dbReference>
<dbReference type="SUPFAM" id="SSF51735">
    <property type="entry name" value="NAD(P)-binding Rossmann-fold domains"/>
    <property type="match status" value="1"/>
</dbReference>
<dbReference type="PROSITE" id="PS00061">
    <property type="entry name" value="ADH_SHORT"/>
    <property type="match status" value="1"/>
</dbReference>
<dbReference type="GO" id="GO:0004806">
    <property type="term" value="F:triacylglycerol lipase activity"/>
    <property type="evidence" value="ECO:0007669"/>
    <property type="project" value="TreeGrafter"/>
</dbReference>
<name>A0AAV9QKT4_9PEZI</name>
<evidence type="ECO:0000256" key="2">
    <source>
        <dbReference type="ARBA" id="ARBA00022857"/>
    </source>
</evidence>
<dbReference type="PRINTS" id="PR00080">
    <property type="entry name" value="SDRFAMILY"/>
</dbReference>
<keyword evidence="2" id="KW-0521">NADP</keyword>
<dbReference type="EMBL" id="JAXLQG010000002">
    <property type="protein sequence ID" value="KAK5543835.1"/>
    <property type="molecule type" value="Genomic_DNA"/>
</dbReference>
<organism evidence="5 6">
    <name type="scientific">Vermiconidia calcicola</name>
    <dbReference type="NCBI Taxonomy" id="1690605"/>
    <lineage>
        <taxon>Eukaryota</taxon>
        <taxon>Fungi</taxon>
        <taxon>Dikarya</taxon>
        <taxon>Ascomycota</taxon>
        <taxon>Pezizomycotina</taxon>
        <taxon>Dothideomycetes</taxon>
        <taxon>Dothideomycetidae</taxon>
        <taxon>Mycosphaerellales</taxon>
        <taxon>Extremaceae</taxon>
        <taxon>Vermiconidia</taxon>
    </lineage>
</organism>
<evidence type="ECO:0000313" key="5">
    <source>
        <dbReference type="EMBL" id="KAK5543835.1"/>
    </source>
</evidence>
<dbReference type="AlphaFoldDB" id="A0AAV9QKT4"/>
<dbReference type="InterPro" id="IPR020904">
    <property type="entry name" value="Sc_DH/Rdtase_CS"/>
</dbReference>
<dbReference type="Pfam" id="PF00106">
    <property type="entry name" value="adh_short"/>
    <property type="match status" value="1"/>
</dbReference>
<evidence type="ECO:0000256" key="1">
    <source>
        <dbReference type="ARBA" id="ARBA00006484"/>
    </source>
</evidence>
<gene>
    <name evidence="5" type="primary">AYR1_1</name>
    <name evidence="5" type="ORF">LTR25_001450</name>
</gene>
<proteinExistence type="inferred from homology"/>
<reference evidence="5 6" key="1">
    <citation type="submission" date="2023-06" db="EMBL/GenBank/DDBJ databases">
        <title>Black Yeasts Isolated from many extreme environments.</title>
        <authorList>
            <person name="Coleine C."/>
            <person name="Stajich J.E."/>
            <person name="Selbmann L."/>
        </authorList>
    </citation>
    <scope>NUCLEOTIDE SEQUENCE [LARGE SCALE GENOMIC DNA]</scope>
    <source>
        <strain evidence="5 6">CCFEE 5887</strain>
    </source>
</reference>
<dbReference type="GO" id="GO:0000140">
    <property type="term" value="F:acylglycerone-phosphate reductase (NADP+) activity"/>
    <property type="evidence" value="ECO:0007669"/>
    <property type="project" value="UniProtKB-EC"/>
</dbReference>
<comment type="caution">
    <text evidence="5">The sequence shown here is derived from an EMBL/GenBank/DDBJ whole genome shotgun (WGS) entry which is preliminary data.</text>
</comment>
<dbReference type="FunFam" id="3.40.50.720:FF:000261">
    <property type="entry name" value="NADPH-dependent 1-acyldihydroxyacetone phosphate reductase"/>
    <property type="match status" value="1"/>
</dbReference>
<evidence type="ECO:0000313" key="6">
    <source>
        <dbReference type="Proteomes" id="UP001345827"/>
    </source>
</evidence>
<dbReference type="Proteomes" id="UP001345827">
    <property type="component" value="Unassembled WGS sequence"/>
</dbReference>
<dbReference type="GO" id="GO:0005783">
    <property type="term" value="C:endoplasmic reticulum"/>
    <property type="evidence" value="ECO:0007669"/>
    <property type="project" value="TreeGrafter"/>
</dbReference>
<dbReference type="InterPro" id="IPR036291">
    <property type="entry name" value="NAD(P)-bd_dom_sf"/>
</dbReference>
<accession>A0AAV9QKT4</accession>
<sequence length="410" mass="44832">MATVDERKTVLVTGCAPGGIGHALAVGFHARGLRVFATARRTEQLSSLSENGIETLPLVVDNDDSILACKASIEKLTNGRGLDYLVNNAGVSYVMPALDIDIAEANKVFDVNVFAVMRICQVFSPLLIESKGTIVMIGSLAGVVPYTFGSVYNASKAALHAYSNTLRVELAPLDVKVITVVTGGVKSRINAHVTRVLPRDSIYAVVEDSYIRRQGHSQEGAMSNEAYADSVIKQVLPGAGPWPWRWLMSDARRKWIWQGNKSWLVYYLSGGYTWSVDDVPEPTFHVAYTPTLRMSHVDPAAIGRFAEEFVRPVRQQSRIIPLASVNMTISDVADALTRAAYHKKTVRVSYLSPDVAAQAEVNPFVAGQLLLNEREHLADVEKARSYGIELGSVEGFFGRRKEGLVKPLAS</sequence>
<protein>
    <submittedName>
        <fullName evidence="5">NADPH-dependent 1-acyl dihydroxyacetone phosphate reductase</fullName>
        <ecNumber evidence="5">1.1.1.101</ecNumber>
    </submittedName>
</protein>
<keyword evidence="6" id="KW-1185">Reference proteome</keyword>
<evidence type="ECO:0000256" key="4">
    <source>
        <dbReference type="RuleBase" id="RU000363"/>
    </source>
</evidence>